<name>A0A7W7BQR7_9MICO</name>
<keyword evidence="2" id="KW-1185">Reference proteome</keyword>
<proteinExistence type="predicted"/>
<dbReference type="AlphaFoldDB" id="A0A7W7BQR7"/>
<evidence type="ECO:0000313" key="2">
    <source>
        <dbReference type="Proteomes" id="UP000573729"/>
    </source>
</evidence>
<gene>
    <name evidence="1" type="ORF">BKA24_001815</name>
</gene>
<accession>A0A7W7BQR7</accession>
<sequence length="178" mass="19676">MTVDFAALLRNPRDVEAPAGSINAALLALPQQRTHTHDLKGALLYFPRTDQVMVPYEYRVGGWAVVVVHNGPRAPKHDGSDGRTAGDFVYKPNGHSLFISELEMQTAIEMKATDTFHLTVYIGGDLERDVDMTPPPWGGDQNLEGVTRLAEVNRGHGNIVEVHQETTFSGGDWWEVQV</sequence>
<evidence type="ECO:0000313" key="1">
    <source>
        <dbReference type="EMBL" id="MBB4667106.1"/>
    </source>
</evidence>
<comment type="caution">
    <text evidence="1">The sequence shown here is derived from an EMBL/GenBank/DDBJ whole genome shotgun (WGS) entry which is preliminary data.</text>
</comment>
<dbReference type="Proteomes" id="UP000573729">
    <property type="component" value="Unassembled WGS sequence"/>
</dbReference>
<organism evidence="1 2">
    <name type="scientific">Microbacterium marinum</name>
    <dbReference type="NCBI Taxonomy" id="421115"/>
    <lineage>
        <taxon>Bacteria</taxon>
        <taxon>Bacillati</taxon>
        <taxon>Actinomycetota</taxon>
        <taxon>Actinomycetes</taxon>
        <taxon>Micrococcales</taxon>
        <taxon>Microbacteriaceae</taxon>
        <taxon>Microbacterium</taxon>
    </lineage>
</organism>
<reference evidence="1 2" key="1">
    <citation type="submission" date="2020-08" db="EMBL/GenBank/DDBJ databases">
        <title>Sequencing the genomes of 1000 actinobacteria strains.</title>
        <authorList>
            <person name="Klenk H.-P."/>
        </authorList>
    </citation>
    <scope>NUCLEOTIDE SEQUENCE [LARGE SCALE GENOMIC DNA]</scope>
    <source>
        <strain evidence="1 2">DSM 24947</strain>
    </source>
</reference>
<dbReference type="RefSeq" id="WP_184217293.1">
    <property type="nucleotide sequence ID" value="NZ_JACHMD010000001.1"/>
</dbReference>
<dbReference type="EMBL" id="JACHMD010000001">
    <property type="protein sequence ID" value="MBB4667106.1"/>
    <property type="molecule type" value="Genomic_DNA"/>
</dbReference>
<protein>
    <submittedName>
        <fullName evidence="1">Uncharacterized protein</fullName>
    </submittedName>
</protein>